<feature type="compositionally biased region" description="Basic and acidic residues" evidence="2">
    <location>
        <begin position="702"/>
        <end position="714"/>
    </location>
</feature>
<feature type="compositionally biased region" description="Basic residues" evidence="2">
    <location>
        <begin position="271"/>
        <end position="283"/>
    </location>
</feature>
<dbReference type="InterPro" id="IPR000504">
    <property type="entry name" value="RRM_dom"/>
</dbReference>
<gene>
    <name evidence="4" type="ORF">C1SCF055_LOCUS31289</name>
</gene>
<proteinExistence type="predicted"/>
<feature type="region of interest" description="Disordered" evidence="2">
    <location>
        <begin position="534"/>
        <end position="566"/>
    </location>
</feature>
<dbReference type="SUPFAM" id="SSF54928">
    <property type="entry name" value="RNA-binding domain, RBD"/>
    <property type="match status" value="1"/>
</dbReference>
<dbReference type="EMBL" id="CAMXCT030003652">
    <property type="protein sequence ID" value="CAL4792891.1"/>
    <property type="molecule type" value="Genomic_DNA"/>
</dbReference>
<dbReference type="PROSITE" id="PS50102">
    <property type="entry name" value="RRM"/>
    <property type="match status" value="1"/>
</dbReference>
<evidence type="ECO:0000256" key="2">
    <source>
        <dbReference type="SAM" id="MobiDB-lite"/>
    </source>
</evidence>
<feature type="region of interest" description="Disordered" evidence="2">
    <location>
        <begin position="696"/>
        <end position="794"/>
    </location>
</feature>
<name>A0A9P1DA71_9DINO</name>
<feature type="compositionally biased region" description="Basic and acidic residues" evidence="2">
    <location>
        <begin position="747"/>
        <end position="769"/>
    </location>
</feature>
<feature type="compositionally biased region" description="Low complexity" evidence="2">
    <location>
        <begin position="287"/>
        <end position="316"/>
    </location>
</feature>
<feature type="region of interest" description="Disordered" evidence="2">
    <location>
        <begin position="109"/>
        <end position="329"/>
    </location>
</feature>
<dbReference type="EMBL" id="CAMXCT020003652">
    <property type="protein sequence ID" value="CAL1158954.1"/>
    <property type="molecule type" value="Genomic_DNA"/>
</dbReference>
<keyword evidence="6" id="KW-1185">Reference proteome</keyword>
<feature type="region of interest" description="Disordered" evidence="2">
    <location>
        <begin position="444"/>
        <end position="503"/>
    </location>
</feature>
<evidence type="ECO:0000313" key="4">
    <source>
        <dbReference type="EMBL" id="CAI4005579.1"/>
    </source>
</evidence>
<dbReference type="Proteomes" id="UP001152797">
    <property type="component" value="Unassembled WGS sequence"/>
</dbReference>
<feature type="compositionally biased region" description="Basic residues" evidence="2">
    <location>
        <begin position="211"/>
        <end position="222"/>
    </location>
</feature>
<dbReference type="InterPro" id="IPR012677">
    <property type="entry name" value="Nucleotide-bd_a/b_plait_sf"/>
</dbReference>
<sequence length="1461" mass="159438">MPPPTCLGCGGKWVVVGGGLCSVCRTVDRLAALARGPLVPRESEEELLHLLRSWVARLQDLGELHRGVVPSPQVNLSQFAAGVVPPPVDSEPGATSKAGAVPPAVEFFRRAPGGPIPPVGLDGGPEVAGEGKGGPSSSARGLSPQAKAERSPASPVHPEKKRSKKSRSGRRTSRSRQRRRSDKSPLASPVRPAGVKREREASSSPRDAPRTRRPRSPPRRSPVRAPRTPPRSPPRREHRERPEPTHRPEGPHWRGPIPARRPEPPPGSGRHYGKNKGASKRQRQRDFNNNRQRPAAVGRAKAAVAPRRVRGGALRRPAGKPEEEGPPEADVLDSAHLTLDQCQNLKDVEVVEGTYWAEAVTAVLRVLEVRIKNGSLTMAVEVLGTQNESLLKAASGLPGRRMEGHLCPATCPGTPHAEGLLHLRKLRMLGAHRESWMSNLMDAGAGAEGEDEMEEVRRDRLQRKRRTEKIGRGQSYSPSPPLRDEVGQKDKKEKKTKKKRKTSEIKIEVEKELGALFRHTGLDPDPVIRRRLKRKAAKLAKRKRGGRSSGSSGSSEETSSSLAGPDQALFGSTNKALKVGRQFPGVLCSAALEEISETLVNQEGGVWNLQGALPPLFCRYYRHQLLSRMSPPMAREAHTLAFGLDLMLRGRPSELMDLMAQRLKSLEMMSNGVHYTVAQQQEMLVKDSTSMASVQEFQEASRLAREEGKARSDASRPYGTRVGGGNRTEEWPRSGGKKGGGKGKSGKGGDQKKGEGEKGGEKKSKGSRLEEEEERLDEGVTPAARESPDREAMGGAWPLDEMQRWAPPGVSWSEGACGLPAEARASVMPPLPGPDGLEFLNSAGPAKMGADFSSTFCGSAVDTKLSLAGLSFSELGPYFLDALQHVLKRQHRKTLSTAKDVIFPLPLTGYPEVGPEKAAWLAAILLGLNSMYGVGEAGATRVTDAQKKVAATVLAFLDRMWPLNEKVPDTPFSELFLTRGIDYRGDEIKLACSFTWKSISGALPSEVGSLELEAFCVGGCQQYVTHFTDYLLPTDLQQLGKVPKVMVSDEEWPDVVRGLLKAKICGTFQGDTGTLPTIAGFNAFFLEDSEIAMLASEDIKLYWLTWELCNEEGMQLLAPRHQGWAKVTPVELTAEVMSKEFLEPGWFVPPGQRLATFTTSRPSNMPGRRPAGIHTCDEGALRIQAHGSGVPFRERGVVTSFALSAVSSLSALRVQIQIVLAKTRALNVFGLFPKASEGGDLNGLELAQSLACHHRLGHDVAAAVPVEEGHEHHDERSGYQDPRPQPDPSDPDQKLLSQRGLMDSVAGGKKRRECYVGNLPQNKADEAMLREAFTRLFHALPAFVERYPDVVDPVKSIFFPPKGEGMFAFVEFMDDVLTTTAIAMNGFEMLGRHVRVGRPQHYIPAPNGENPQLDVQPLRERGLISPIEEPEVGKAWGKTWGKPGQELGQQWFTPMFGDTLE</sequence>
<feature type="compositionally biased region" description="Low complexity" evidence="2">
    <location>
        <begin position="549"/>
        <end position="564"/>
    </location>
</feature>
<evidence type="ECO:0000256" key="1">
    <source>
        <dbReference type="PROSITE-ProRule" id="PRU00176"/>
    </source>
</evidence>
<feature type="compositionally biased region" description="Basic and acidic residues" evidence="2">
    <location>
        <begin position="1268"/>
        <end position="1278"/>
    </location>
</feature>
<dbReference type="Gene3D" id="3.30.70.330">
    <property type="match status" value="1"/>
</dbReference>
<feature type="domain" description="RRM" evidence="3">
    <location>
        <begin position="1312"/>
        <end position="1401"/>
    </location>
</feature>
<evidence type="ECO:0000313" key="6">
    <source>
        <dbReference type="Proteomes" id="UP001152797"/>
    </source>
</evidence>
<dbReference type="InterPro" id="IPR035979">
    <property type="entry name" value="RBD_domain_sf"/>
</dbReference>
<feature type="compositionally biased region" description="Basic residues" evidence="2">
    <location>
        <begin position="534"/>
        <end position="546"/>
    </location>
</feature>
<dbReference type="EMBL" id="CAMXCT010003652">
    <property type="protein sequence ID" value="CAI4005579.1"/>
    <property type="molecule type" value="Genomic_DNA"/>
</dbReference>
<feature type="compositionally biased region" description="Basic and acidic residues" evidence="2">
    <location>
        <begin position="482"/>
        <end position="493"/>
    </location>
</feature>
<comment type="caution">
    <text evidence="4">The sequence shown here is derived from an EMBL/GenBank/DDBJ whole genome shotgun (WGS) entry which is preliminary data.</text>
</comment>
<evidence type="ECO:0000313" key="5">
    <source>
        <dbReference type="EMBL" id="CAL4792891.1"/>
    </source>
</evidence>
<accession>A0A9P1DA71</accession>
<protein>
    <submittedName>
        <fullName evidence="5">RRM domain-containing protein</fullName>
    </submittedName>
</protein>
<dbReference type="OrthoDB" id="431068at2759"/>
<feature type="compositionally biased region" description="Basic residues" evidence="2">
    <location>
        <begin position="735"/>
        <end position="745"/>
    </location>
</feature>
<dbReference type="GO" id="GO:0003723">
    <property type="term" value="F:RNA binding"/>
    <property type="evidence" value="ECO:0007669"/>
    <property type="project" value="UniProtKB-UniRule"/>
</dbReference>
<organism evidence="4">
    <name type="scientific">Cladocopium goreaui</name>
    <dbReference type="NCBI Taxonomy" id="2562237"/>
    <lineage>
        <taxon>Eukaryota</taxon>
        <taxon>Sar</taxon>
        <taxon>Alveolata</taxon>
        <taxon>Dinophyceae</taxon>
        <taxon>Suessiales</taxon>
        <taxon>Symbiodiniaceae</taxon>
        <taxon>Cladocopium</taxon>
    </lineage>
</organism>
<feature type="compositionally biased region" description="Basic residues" evidence="2">
    <location>
        <begin position="159"/>
        <end position="181"/>
    </location>
</feature>
<reference evidence="5 6" key="2">
    <citation type="submission" date="2024-05" db="EMBL/GenBank/DDBJ databases">
        <authorList>
            <person name="Chen Y."/>
            <person name="Shah S."/>
            <person name="Dougan E. K."/>
            <person name="Thang M."/>
            <person name="Chan C."/>
        </authorList>
    </citation>
    <scope>NUCLEOTIDE SEQUENCE [LARGE SCALE GENOMIC DNA]</scope>
</reference>
<reference evidence="4" key="1">
    <citation type="submission" date="2022-10" db="EMBL/GenBank/DDBJ databases">
        <authorList>
            <person name="Chen Y."/>
            <person name="Dougan E. K."/>
            <person name="Chan C."/>
            <person name="Rhodes N."/>
            <person name="Thang M."/>
        </authorList>
    </citation>
    <scope>NUCLEOTIDE SEQUENCE</scope>
</reference>
<feature type="compositionally biased region" description="Basic and acidic residues" evidence="2">
    <location>
        <begin position="234"/>
        <end position="252"/>
    </location>
</feature>
<feature type="region of interest" description="Disordered" evidence="2">
    <location>
        <begin position="1268"/>
        <end position="1299"/>
    </location>
</feature>
<evidence type="ECO:0000259" key="3">
    <source>
        <dbReference type="PROSITE" id="PS50102"/>
    </source>
</evidence>
<keyword evidence="1" id="KW-0694">RNA-binding</keyword>